<organism evidence="3 4">
    <name type="scientific">Niabella drilacis (strain DSM 25811 / CCM 8410 / CCUG 62505 / LMG 26954 / E90)</name>
    <dbReference type="NCBI Taxonomy" id="1285928"/>
    <lineage>
        <taxon>Bacteria</taxon>
        <taxon>Pseudomonadati</taxon>
        <taxon>Bacteroidota</taxon>
        <taxon>Chitinophagia</taxon>
        <taxon>Chitinophagales</taxon>
        <taxon>Chitinophagaceae</taxon>
        <taxon>Niabella</taxon>
    </lineage>
</organism>
<dbReference type="Proteomes" id="UP000198757">
    <property type="component" value="Unassembled WGS sequence"/>
</dbReference>
<dbReference type="InterPro" id="IPR002509">
    <property type="entry name" value="NODB_dom"/>
</dbReference>
<accession>A0A1G6Q8G2</accession>
<keyword evidence="1" id="KW-0812">Transmembrane</keyword>
<dbReference type="RefSeq" id="WP_090389910.1">
    <property type="nucleotide sequence ID" value="NZ_FMZO01000004.1"/>
</dbReference>
<dbReference type="STRING" id="1285928.SAMN04487894_104304"/>
<evidence type="ECO:0000313" key="3">
    <source>
        <dbReference type="EMBL" id="SDC88184.1"/>
    </source>
</evidence>
<dbReference type="Pfam" id="PF01522">
    <property type="entry name" value="Polysacc_deac_1"/>
    <property type="match status" value="1"/>
</dbReference>
<evidence type="ECO:0000256" key="1">
    <source>
        <dbReference type="SAM" id="Phobius"/>
    </source>
</evidence>
<dbReference type="CDD" id="cd10917">
    <property type="entry name" value="CE4_NodB_like_6s_7s"/>
    <property type="match status" value="1"/>
</dbReference>
<reference evidence="4" key="1">
    <citation type="submission" date="2016-10" db="EMBL/GenBank/DDBJ databases">
        <authorList>
            <person name="Varghese N."/>
            <person name="Submissions S."/>
        </authorList>
    </citation>
    <scope>NUCLEOTIDE SEQUENCE [LARGE SCALE GENOMIC DNA]</scope>
    <source>
        <strain evidence="4">DSM 25811 / CCM 8410 / LMG 26954 / E90</strain>
    </source>
</reference>
<keyword evidence="1" id="KW-1133">Transmembrane helix</keyword>
<dbReference type="GO" id="GO:0016810">
    <property type="term" value="F:hydrolase activity, acting on carbon-nitrogen (but not peptide) bonds"/>
    <property type="evidence" value="ECO:0007669"/>
    <property type="project" value="InterPro"/>
</dbReference>
<dbReference type="PROSITE" id="PS51677">
    <property type="entry name" value="NODB"/>
    <property type="match status" value="1"/>
</dbReference>
<evidence type="ECO:0000313" key="4">
    <source>
        <dbReference type="Proteomes" id="UP000198757"/>
    </source>
</evidence>
<feature type="transmembrane region" description="Helical" evidence="1">
    <location>
        <begin position="30"/>
        <end position="50"/>
    </location>
</feature>
<keyword evidence="4" id="KW-1185">Reference proteome</keyword>
<protein>
    <submittedName>
        <fullName evidence="3">Peptidoglycan/xylan/chitin deacetylase, PgdA/CDA1 family</fullName>
    </submittedName>
</protein>
<evidence type="ECO:0000259" key="2">
    <source>
        <dbReference type="PROSITE" id="PS51677"/>
    </source>
</evidence>
<dbReference type="Gene3D" id="3.20.20.370">
    <property type="entry name" value="Glycoside hydrolase/deacetylase"/>
    <property type="match status" value="1"/>
</dbReference>
<proteinExistence type="predicted"/>
<dbReference type="PANTHER" id="PTHR10587">
    <property type="entry name" value="GLYCOSYL TRANSFERASE-RELATED"/>
    <property type="match status" value="1"/>
</dbReference>
<gene>
    <name evidence="3" type="ORF">SAMN04487894_104304</name>
</gene>
<feature type="transmembrane region" description="Helical" evidence="1">
    <location>
        <begin position="7"/>
        <end position="24"/>
    </location>
</feature>
<dbReference type="AlphaFoldDB" id="A0A1G6Q8G2"/>
<keyword evidence="1" id="KW-0472">Membrane</keyword>
<dbReference type="InterPro" id="IPR011330">
    <property type="entry name" value="Glyco_hydro/deAcase_b/a-brl"/>
</dbReference>
<name>A0A1G6Q8G2_NIADE</name>
<dbReference type="SUPFAM" id="SSF88713">
    <property type="entry name" value="Glycoside hydrolase/deacetylase"/>
    <property type="match status" value="1"/>
</dbReference>
<sequence length="257" mass="29749">MLNFRNTTIVFFVLLVLYIFLQVQQHWPWYGYYILPVIYTLLLFYGSFYIGSNFYMPVVCAGDAGKKQIAISFDDGPIEKYTPEVLAILKERQVPATFFCIGYRVAEHEGLLKQILAEGHIVGSHSYYHDFWFDMHGAKRMTAELQQMQGLVHHITGKQMKWFRPPYGVTNPNVRKAARAMGYTAIGWNVRSLDTMIRDREKLLEKVKRGLKPGAVFLFHDTSHATVLILPDFLKYVKEQGYEVVPLDKLINLQPYA</sequence>
<dbReference type="InterPro" id="IPR050248">
    <property type="entry name" value="Polysacc_deacetylase_ArnD"/>
</dbReference>
<dbReference type="GO" id="GO:0005975">
    <property type="term" value="P:carbohydrate metabolic process"/>
    <property type="evidence" value="ECO:0007669"/>
    <property type="project" value="InterPro"/>
</dbReference>
<feature type="domain" description="NodB homology" evidence="2">
    <location>
        <begin position="67"/>
        <end position="245"/>
    </location>
</feature>
<dbReference type="EMBL" id="FMZO01000004">
    <property type="protein sequence ID" value="SDC88184.1"/>
    <property type="molecule type" value="Genomic_DNA"/>
</dbReference>
<dbReference type="OrthoDB" id="9812065at2"/>